<feature type="region of interest" description="Disordered" evidence="7">
    <location>
        <begin position="137"/>
        <end position="220"/>
    </location>
</feature>
<dbReference type="SMART" id="SM00361">
    <property type="entry name" value="RRM_1"/>
    <property type="match status" value="1"/>
</dbReference>
<accession>A0ABR0XW86</accession>
<evidence type="ECO:0000259" key="8">
    <source>
        <dbReference type="PROSITE" id="PS50102"/>
    </source>
</evidence>
<keyword evidence="2" id="KW-0677">Repeat</keyword>
<keyword evidence="5" id="KW-0694">RNA-binding</keyword>
<dbReference type="PRINTS" id="PR01848">
    <property type="entry name" value="U2AUXFACTOR"/>
</dbReference>
<dbReference type="InterPro" id="IPR000571">
    <property type="entry name" value="Znf_CCCH"/>
</dbReference>
<feature type="domain" description="RRM" evidence="8">
    <location>
        <begin position="67"/>
        <end position="136"/>
    </location>
</feature>
<dbReference type="Gene3D" id="3.30.70.330">
    <property type="match status" value="1"/>
</dbReference>
<evidence type="ECO:0000256" key="1">
    <source>
        <dbReference type="ARBA" id="ARBA00022723"/>
    </source>
</evidence>
<protein>
    <submittedName>
        <fullName evidence="10">Uncharacterized protein</fullName>
    </submittedName>
</protein>
<evidence type="ECO:0000259" key="9">
    <source>
        <dbReference type="PROSITE" id="PS50103"/>
    </source>
</evidence>
<reference evidence="10 11" key="1">
    <citation type="journal article" date="2021" name="Comput. Struct. Biotechnol. J.">
        <title>De novo genome assembly of the potent medicinal plant Rehmannia glutinosa using nanopore technology.</title>
        <authorList>
            <person name="Ma L."/>
            <person name="Dong C."/>
            <person name="Song C."/>
            <person name="Wang X."/>
            <person name="Zheng X."/>
            <person name="Niu Y."/>
            <person name="Chen S."/>
            <person name="Feng W."/>
        </authorList>
    </citation>
    <scope>NUCLEOTIDE SEQUENCE [LARGE SCALE GENOMIC DNA]</scope>
    <source>
        <strain evidence="10">DH-2019</strain>
    </source>
</reference>
<dbReference type="PANTHER" id="PTHR12620">
    <property type="entry name" value="U2 SNRNP AUXILIARY FACTOR, SMALL SUBUNIT"/>
    <property type="match status" value="1"/>
</dbReference>
<evidence type="ECO:0000256" key="2">
    <source>
        <dbReference type="ARBA" id="ARBA00022737"/>
    </source>
</evidence>
<feature type="compositionally biased region" description="Basic and acidic residues" evidence="7">
    <location>
        <begin position="147"/>
        <end position="158"/>
    </location>
</feature>
<evidence type="ECO:0000256" key="3">
    <source>
        <dbReference type="ARBA" id="ARBA00022771"/>
    </source>
</evidence>
<evidence type="ECO:0000256" key="7">
    <source>
        <dbReference type="SAM" id="MobiDB-lite"/>
    </source>
</evidence>
<dbReference type="PROSITE" id="PS50102">
    <property type="entry name" value="RRM"/>
    <property type="match status" value="1"/>
</dbReference>
<dbReference type="InterPro" id="IPR012677">
    <property type="entry name" value="Nucleotide-bd_a/b_plait_sf"/>
</dbReference>
<dbReference type="PROSITE" id="PS50103">
    <property type="entry name" value="ZF_C3H1"/>
    <property type="match status" value="1"/>
</dbReference>
<keyword evidence="11" id="KW-1185">Reference proteome</keyword>
<evidence type="ECO:0000256" key="6">
    <source>
        <dbReference type="PROSITE-ProRule" id="PRU00723"/>
    </source>
</evidence>
<organism evidence="10 11">
    <name type="scientific">Rehmannia glutinosa</name>
    <name type="common">Chinese foxglove</name>
    <dbReference type="NCBI Taxonomy" id="99300"/>
    <lineage>
        <taxon>Eukaryota</taxon>
        <taxon>Viridiplantae</taxon>
        <taxon>Streptophyta</taxon>
        <taxon>Embryophyta</taxon>
        <taxon>Tracheophyta</taxon>
        <taxon>Spermatophyta</taxon>
        <taxon>Magnoliopsida</taxon>
        <taxon>eudicotyledons</taxon>
        <taxon>Gunneridae</taxon>
        <taxon>Pentapetalae</taxon>
        <taxon>asterids</taxon>
        <taxon>lamiids</taxon>
        <taxon>Lamiales</taxon>
        <taxon>Orobanchaceae</taxon>
        <taxon>Rehmannieae</taxon>
        <taxon>Rehmannia</taxon>
    </lineage>
</organism>
<feature type="compositionally biased region" description="Basic residues" evidence="7">
    <location>
        <begin position="159"/>
        <end position="172"/>
    </location>
</feature>
<dbReference type="Pfam" id="PF00076">
    <property type="entry name" value="RRM_1"/>
    <property type="match status" value="1"/>
</dbReference>
<evidence type="ECO:0000313" key="10">
    <source>
        <dbReference type="EMBL" id="KAK6163488.1"/>
    </source>
</evidence>
<gene>
    <name evidence="10" type="ORF">DH2020_000352</name>
</gene>
<keyword evidence="1 6" id="KW-0479">Metal-binding</keyword>
<dbReference type="InterPro" id="IPR009145">
    <property type="entry name" value="U2AF_small"/>
</dbReference>
<dbReference type="SMART" id="SM00356">
    <property type="entry name" value="ZnF_C3H1"/>
    <property type="match status" value="1"/>
</dbReference>
<feature type="domain" description="C3H1-type" evidence="9">
    <location>
        <begin position="12"/>
        <end position="40"/>
    </location>
</feature>
<feature type="compositionally biased region" description="Basic and acidic residues" evidence="7">
    <location>
        <begin position="193"/>
        <end position="214"/>
    </location>
</feature>
<evidence type="ECO:0000313" key="11">
    <source>
        <dbReference type="Proteomes" id="UP001318860"/>
    </source>
</evidence>
<dbReference type="Proteomes" id="UP001318860">
    <property type="component" value="Unassembled WGS sequence"/>
</dbReference>
<comment type="caution">
    <text evidence="10">The sequence shown here is derived from an EMBL/GenBank/DDBJ whole genome shotgun (WGS) entry which is preliminary data.</text>
</comment>
<evidence type="ECO:0000256" key="5">
    <source>
        <dbReference type="PROSITE-ProRule" id="PRU00176"/>
    </source>
</evidence>
<keyword evidence="3 6" id="KW-0863">Zinc-finger</keyword>
<feature type="zinc finger region" description="C3H1-type" evidence="6">
    <location>
        <begin position="12"/>
        <end position="40"/>
    </location>
</feature>
<name>A0ABR0XW86_REHGL</name>
<dbReference type="Pfam" id="PF00642">
    <property type="entry name" value="zf-CCCH"/>
    <property type="match status" value="1"/>
</dbReference>
<proteinExistence type="predicted"/>
<dbReference type="InterPro" id="IPR035979">
    <property type="entry name" value="RBD_domain_sf"/>
</dbReference>
<sequence>MADHLASIFGTEKNWEKCSFYLKTGACSRGDRCPRLHVKPNISPTLLLPNMYQRPDETTPGVDAQGQLINTKKLQRHFDNFYEDLYEEFSNYGKIERLIVCDNLTHHLIGNVYVKFRREEHAAHALYNLSGRYYEGDRSRGGCNHNRRYDDRNYQEIRSRRKRSTSPGRRKDRSTSPSREGSQKRRAKKRKIEHCYSEREHGTKADAGKDEISRLKYQRM</sequence>
<dbReference type="SUPFAM" id="SSF54928">
    <property type="entry name" value="RNA-binding domain, RBD"/>
    <property type="match status" value="1"/>
</dbReference>
<evidence type="ECO:0000256" key="4">
    <source>
        <dbReference type="ARBA" id="ARBA00022833"/>
    </source>
</evidence>
<dbReference type="InterPro" id="IPR000504">
    <property type="entry name" value="RRM_dom"/>
</dbReference>
<keyword evidence="4 6" id="KW-0862">Zinc</keyword>
<dbReference type="InterPro" id="IPR003954">
    <property type="entry name" value="RRM_euk-type"/>
</dbReference>
<dbReference type="EMBL" id="JABTTQ020000001">
    <property type="protein sequence ID" value="KAK6163488.1"/>
    <property type="molecule type" value="Genomic_DNA"/>
</dbReference>